<proteinExistence type="predicted"/>
<dbReference type="Pfam" id="PF09331">
    <property type="entry name" value="DUF1985"/>
    <property type="match status" value="1"/>
</dbReference>
<dbReference type="PANTHER" id="PTHR33566:SF5">
    <property type="entry name" value="PROTEIN DEFECTIVE IN MERISTEM SILENCING 3-LIKE ISOFORM X1"/>
    <property type="match status" value="1"/>
</dbReference>
<name>A0ABQ7UMH2_SOLTU</name>
<gene>
    <name evidence="3" type="ORF">KY290_030068</name>
</gene>
<feature type="compositionally biased region" description="Basic and acidic residues" evidence="1">
    <location>
        <begin position="669"/>
        <end position="679"/>
    </location>
</feature>
<keyword evidence="4" id="KW-1185">Reference proteome</keyword>
<dbReference type="PANTHER" id="PTHR33566">
    <property type="entry name" value="EN/SPM-LIKE TRANSPOSON-RELATED"/>
    <property type="match status" value="1"/>
</dbReference>
<feature type="region of interest" description="Disordered" evidence="1">
    <location>
        <begin position="660"/>
        <end position="679"/>
    </location>
</feature>
<dbReference type="EMBL" id="JAIVGD010000019">
    <property type="protein sequence ID" value="KAH0750836.1"/>
    <property type="molecule type" value="Genomic_DNA"/>
</dbReference>
<accession>A0ABQ7UMH2</accession>
<feature type="compositionally biased region" description="Basic residues" evidence="1">
    <location>
        <begin position="484"/>
        <end position="494"/>
    </location>
</feature>
<organism evidence="3 4">
    <name type="scientific">Solanum tuberosum</name>
    <name type="common">Potato</name>
    <dbReference type="NCBI Taxonomy" id="4113"/>
    <lineage>
        <taxon>Eukaryota</taxon>
        <taxon>Viridiplantae</taxon>
        <taxon>Streptophyta</taxon>
        <taxon>Embryophyta</taxon>
        <taxon>Tracheophyta</taxon>
        <taxon>Spermatophyta</taxon>
        <taxon>Magnoliopsida</taxon>
        <taxon>eudicotyledons</taxon>
        <taxon>Gunneridae</taxon>
        <taxon>Pentapetalae</taxon>
        <taxon>asterids</taxon>
        <taxon>lamiids</taxon>
        <taxon>Solanales</taxon>
        <taxon>Solanaceae</taxon>
        <taxon>Solanoideae</taxon>
        <taxon>Solaneae</taxon>
        <taxon>Solanum</taxon>
    </lineage>
</organism>
<feature type="domain" description="DUF1985" evidence="2">
    <location>
        <begin position="205"/>
        <end position="340"/>
    </location>
</feature>
<feature type="compositionally biased region" description="Basic and acidic residues" evidence="1">
    <location>
        <begin position="106"/>
        <end position="120"/>
    </location>
</feature>
<evidence type="ECO:0000259" key="2">
    <source>
        <dbReference type="Pfam" id="PF09331"/>
    </source>
</evidence>
<feature type="region of interest" description="Disordered" evidence="1">
    <location>
        <begin position="466"/>
        <end position="499"/>
    </location>
</feature>
<evidence type="ECO:0000256" key="1">
    <source>
        <dbReference type="SAM" id="MobiDB-lite"/>
    </source>
</evidence>
<feature type="region of interest" description="Disordered" evidence="1">
    <location>
        <begin position="711"/>
        <end position="730"/>
    </location>
</feature>
<feature type="region of interest" description="Disordered" evidence="1">
    <location>
        <begin position="514"/>
        <end position="539"/>
    </location>
</feature>
<protein>
    <recommendedName>
        <fullName evidence="2">DUF1985 domain-containing protein</fullName>
    </recommendedName>
</protein>
<sequence>MKQRGIACVPLFIVYRPLCTAGDQQRTTTTDADERRQSEVVHDPLRFNQGGHADSFSFARDTMQNGIAEVAVYNSKDNEDVDWAENRLKKLPDPLAMDNVSIENVKKDVSSSSKAKVEKNPKKRGRKVSSPIYRPSLPKSVKYKIKQIPTHSLRFGSTYNMDFVEDLNLSIGVKGIELFKNTIFGPYLNIPNCNYQGQITKCLLLLELEQDNIDELHIHHASGNILHFTIKEFAIITGLKCTGNVDEFRYPDSTHSRLIQRYFPESKDSVNKGRLVQRFLMGEWENNQDAVEMAILYFIHTFVFSQLGDTNIPIHHFFMVEDGRYQKYPWGQIAFSKLMKTLRQKFTKEKKLYRLAGMPYSLNVWIYECASIISDEIVVKESNYIPRICNWRVVGVKPKFDMFMSSIFTQNACNDIHPTTEEMSALDLPANVNTSPSEPHTSAAKSKQVQPQDLLEFENFSTNHTDQFLRRSRRMSTTSSTPPPKRRRNAHSAKPKVTQVNQPVQLVVQTKHKIPIPDSGGNLSDIHGPSFDRKESSDKSGIKQVKKYLKKYVDKKFQHLEDLIKLNHIELVNAIRNPDKQEEENIVGTSIPTTVSGFQEGHFAHPPSTDQMFEQRSSSIAMDFPNNDPIEVDVVEAQEQNHISEQKAVEDVDTCKDKEGMNDVSDLPHTTDVHDKASVSKKDNEYEAIGGSKISQQENLDEVQHNVIKSDAVVGPNDKSDSTTSNSISSDTQEAVNALLYGLRAPMNAQPLQIVIPQQATRDCLFPLHRIYRPLSTADDQQRTTTGRMPMNDDRVKLPINANPVVVHDPLRFNQGGQSDPYSFARDTMQNGTAEAAVYNSKKLEDAVHEMGLKLKHHEENISFLKAQKNRLDNSILDMHVALCKYQTASESGSENEELSHVQSEEETLGHIFVHEKSAAGIWYELKRHHGTQASHLPLMKDVVGIVAMLGNVDDDNLSRLLSDYLGLETMLAIVCKTCDGIKALETYDKEGHINKTLGLHGLGASIGKPLDGRFLVICLEKLRPYADDFIADDPQRRLDILKPRLPNGDSPPGFLGFAVNMVNIDSVNLYCATSSGHGLRETLFYNLFSRLHVYKTREDMLQALPCIRHGAISLDGGMIKHNGVFSLGKREINVKFPKSSGRSNLPQNYFEIERQIKEMRWKKERTVEDMQREQALLERSRFNFDIKKQEYLKFLAQSSTYATQVMKQ</sequence>
<feature type="region of interest" description="Disordered" evidence="1">
    <location>
        <begin position="106"/>
        <end position="134"/>
    </location>
</feature>
<comment type="caution">
    <text evidence="3">The sequence shown here is derived from an EMBL/GenBank/DDBJ whole genome shotgun (WGS) entry which is preliminary data.</text>
</comment>
<feature type="compositionally biased region" description="Basic and acidic residues" evidence="1">
    <location>
        <begin position="530"/>
        <end position="539"/>
    </location>
</feature>
<reference evidence="3 4" key="1">
    <citation type="journal article" date="2021" name="bioRxiv">
        <title>Chromosome-scale and haplotype-resolved genome assembly of a tetraploid potato cultivar.</title>
        <authorList>
            <person name="Sun H."/>
            <person name="Jiao W.-B."/>
            <person name="Krause K."/>
            <person name="Campoy J.A."/>
            <person name="Goel M."/>
            <person name="Folz-Donahue K."/>
            <person name="Kukat C."/>
            <person name="Huettel B."/>
            <person name="Schneeberger K."/>
        </authorList>
    </citation>
    <scope>NUCLEOTIDE SEQUENCE [LARGE SCALE GENOMIC DNA]</scope>
    <source>
        <strain evidence="3">SolTubOtavaFocal</strain>
        <tissue evidence="3">Leaves</tissue>
    </source>
</reference>
<dbReference type="InterPro" id="IPR015410">
    <property type="entry name" value="DUF1985"/>
</dbReference>
<evidence type="ECO:0000313" key="4">
    <source>
        <dbReference type="Proteomes" id="UP000826656"/>
    </source>
</evidence>
<dbReference type="Proteomes" id="UP000826656">
    <property type="component" value="Unassembled WGS sequence"/>
</dbReference>
<evidence type="ECO:0000313" key="3">
    <source>
        <dbReference type="EMBL" id="KAH0750836.1"/>
    </source>
</evidence>
<feature type="compositionally biased region" description="Polar residues" evidence="1">
    <location>
        <begin position="431"/>
        <end position="450"/>
    </location>
</feature>
<feature type="region of interest" description="Disordered" evidence="1">
    <location>
        <begin position="429"/>
        <end position="450"/>
    </location>
</feature>